<dbReference type="SUPFAM" id="SSF54928">
    <property type="entry name" value="RNA-binding domain, RBD"/>
    <property type="match status" value="1"/>
</dbReference>
<proteinExistence type="predicted"/>
<feature type="compositionally biased region" description="Polar residues" evidence="2">
    <location>
        <begin position="447"/>
        <end position="466"/>
    </location>
</feature>
<organism evidence="4 6">
    <name type="scientific">Toxocara canis</name>
    <name type="common">Canine roundworm</name>
    <dbReference type="NCBI Taxonomy" id="6265"/>
    <lineage>
        <taxon>Eukaryota</taxon>
        <taxon>Metazoa</taxon>
        <taxon>Ecdysozoa</taxon>
        <taxon>Nematoda</taxon>
        <taxon>Chromadorea</taxon>
        <taxon>Rhabditida</taxon>
        <taxon>Spirurina</taxon>
        <taxon>Ascaridomorpha</taxon>
        <taxon>Ascaridoidea</taxon>
        <taxon>Toxocaridae</taxon>
        <taxon>Toxocara</taxon>
    </lineage>
</organism>
<feature type="region of interest" description="Disordered" evidence="2">
    <location>
        <begin position="1"/>
        <end position="42"/>
    </location>
</feature>
<dbReference type="GO" id="GO:0003723">
    <property type="term" value="F:RNA binding"/>
    <property type="evidence" value="ECO:0007669"/>
    <property type="project" value="UniProtKB-UniRule"/>
</dbReference>
<evidence type="ECO:0000313" key="6">
    <source>
        <dbReference type="Proteomes" id="UP000031036"/>
    </source>
</evidence>
<evidence type="ECO:0000256" key="1">
    <source>
        <dbReference type="PROSITE-ProRule" id="PRU00176"/>
    </source>
</evidence>
<feature type="compositionally biased region" description="Low complexity" evidence="2">
    <location>
        <begin position="24"/>
        <end position="38"/>
    </location>
</feature>
<dbReference type="OrthoDB" id="5834796at2759"/>
<feature type="domain" description="RRM" evidence="3">
    <location>
        <begin position="114"/>
        <end position="190"/>
    </location>
</feature>
<dbReference type="InterPro" id="IPR012677">
    <property type="entry name" value="Nucleotide-bd_a/b_plait_sf"/>
</dbReference>
<sequence length="504" mass="56719">MRETGEYERKSPSEILLNVRDASRASSSSSNQSSSPNSHPVLTQETYSSSCLSSRNGSTAMSRCAAVYRRCICGKQLASFAPLEKHRFVRIHPKWIQLSRRSYSQLRTEVDLRRSIFVTILSGNFLPETEVKDMFSRLGNVITVRWCQLGLSNGYVVAFGSREQMLNALKVTGDRMDTNGRVLTIEWANPMRIKWRLCMSLAMRIVKSRAKRSAIRSSSTLTEEAWPVAISVDKLNDIYVNHLQTYCVKAQSESANDSQCFMKTGPLTLPAPYHLLPDTPYFRKALIVPPPVRGPTVIKRPPLLSRIISRYLASMTADDERCFERIAQLEQNLPAEQKTREEQATMEVTAARCFLADASSGWLHELESTCPSQMPYVKSCSQPRSIHVNQKTEGSSMMLSGIPGERGRADLEPQHIDADWKADKFRNTPFEVSYGFGKVTPNPLRPDTSSHMPPQSENSVSESPNECNSWKVLKTTKILPEMPNQNGNAGTNGLSLRFTHIFWN</sequence>
<evidence type="ECO:0000256" key="2">
    <source>
        <dbReference type="SAM" id="MobiDB-lite"/>
    </source>
</evidence>
<protein>
    <recommendedName>
        <fullName evidence="3">RRM domain-containing protein</fullName>
    </recommendedName>
</protein>
<reference evidence="5" key="2">
    <citation type="submission" date="2018-11" db="EMBL/GenBank/DDBJ databases">
        <authorList>
            <consortium name="Pathogen Informatics"/>
        </authorList>
    </citation>
    <scope>NUCLEOTIDE SEQUENCE [LARGE SCALE GENOMIC DNA]</scope>
</reference>
<evidence type="ECO:0000313" key="5">
    <source>
        <dbReference type="EMBL" id="VDM24832.1"/>
    </source>
</evidence>
<dbReference type="AlphaFoldDB" id="A0A0B2VAI8"/>
<feature type="compositionally biased region" description="Basic and acidic residues" evidence="2">
    <location>
        <begin position="1"/>
        <end position="12"/>
    </location>
</feature>
<feature type="region of interest" description="Disordered" evidence="2">
    <location>
        <begin position="441"/>
        <end position="466"/>
    </location>
</feature>
<name>A0A0B2VAI8_TOXCA</name>
<dbReference type="EMBL" id="UYWY01000434">
    <property type="protein sequence ID" value="VDM24832.1"/>
    <property type="molecule type" value="Genomic_DNA"/>
</dbReference>
<dbReference type="Gene3D" id="3.30.70.330">
    <property type="match status" value="1"/>
</dbReference>
<accession>A0A0B2VAI8</accession>
<dbReference type="EMBL" id="JPKZ01002205">
    <property type="protein sequence ID" value="KHN78005.1"/>
    <property type="molecule type" value="Genomic_DNA"/>
</dbReference>
<dbReference type="STRING" id="6265.A0A0B2VAI8"/>
<dbReference type="PROSITE" id="PS50102">
    <property type="entry name" value="RRM"/>
    <property type="match status" value="1"/>
</dbReference>
<evidence type="ECO:0000259" key="3">
    <source>
        <dbReference type="PROSITE" id="PS50102"/>
    </source>
</evidence>
<keyword evidence="6" id="KW-1185">Reference proteome</keyword>
<evidence type="ECO:0000313" key="4">
    <source>
        <dbReference type="EMBL" id="KHN78005.1"/>
    </source>
</evidence>
<dbReference type="Proteomes" id="UP000031036">
    <property type="component" value="Unassembled WGS sequence"/>
</dbReference>
<gene>
    <name evidence="4" type="ORF">Tcan_03665</name>
    <name evidence="5" type="ORF">TCNE_LOCUS766</name>
</gene>
<dbReference type="InterPro" id="IPR035979">
    <property type="entry name" value="RBD_domain_sf"/>
</dbReference>
<reference evidence="4 6" key="1">
    <citation type="submission" date="2014-11" db="EMBL/GenBank/DDBJ databases">
        <title>Genetic blueprint of the zoonotic pathogen Toxocara canis.</title>
        <authorList>
            <person name="Zhu X.-Q."/>
            <person name="Korhonen P.K."/>
            <person name="Cai H."/>
            <person name="Young N.D."/>
            <person name="Nejsum P."/>
            <person name="von Samson-Himmelstjerna G."/>
            <person name="Boag P.R."/>
            <person name="Tan P."/>
            <person name="Li Q."/>
            <person name="Min J."/>
            <person name="Yang Y."/>
            <person name="Wang X."/>
            <person name="Fang X."/>
            <person name="Hall R.S."/>
            <person name="Hofmann A."/>
            <person name="Sternberg P.W."/>
            <person name="Jex A.R."/>
            <person name="Gasser R.B."/>
        </authorList>
    </citation>
    <scope>NUCLEOTIDE SEQUENCE [LARGE SCALE GENOMIC DNA]</scope>
    <source>
        <strain evidence="4">PN_DK_2014</strain>
    </source>
</reference>
<dbReference type="InterPro" id="IPR000504">
    <property type="entry name" value="RRM_dom"/>
</dbReference>
<keyword evidence="1" id="KW-0694">RNA-binding</keyword>